<dbReference type="Proteomes" id="UP000542776">
    <property type="component" value="Unassembled WGS sequence"/>
</dbReference>
<reference evidence="1 2" key="1">
    <citation type="submission" date="2020-08" db="EMBL/GenBank/DDBJ databases">
        <title>Genomic Encyclopedia of Type Strains, Phase IV (KMG-IV): sequencing the most valuable type-strain genomes for metagenomic binning, comparative biology and taxonomic classification.</title>
        <authorList>
            <person name="Goeker M."/>
        </authorList>
    </citation>
    <scope>NUCLEOTIDE SEQUENCE [LARGE SCALE GENOMIC DNA]</scope>
    <source>
        <strain evidence="1 2">DSM 102238</strain>
    </source>
</reference>
<keyword evidence="2" id="KW-1185">Reference proteome</keyword>
<comment type="caution">
    <text evidence="1">The sequence shown here is derived from an EMBL/GenBank/DDBJ whole genome shotgun (WGS) entry which is preliminary data.</text>
</comment>
<accession>A0A7W6EEN4</accession>
<gene>
    <name evidence="1" type="ORF">GGR04_001081</name>
</gene>
<protein>
    <submittedName>
        <fullName evidence="1">Uncharacterized protein</fullName>
    </submittedName>
</protein>
<dbReference type="AlphaFoldDB" id="A0A7W6EEN4"/>
<name>A0A7W6EEN4_9HYPH</name>
<evidence type="ECO:0000313" key="1">
    <source>
        <dbReference type="EMBL" id="MBB3997260.1"/>
    </source>
</evidence>
<dbReference type="RefSeq" id="WP_183198590.1">
    <property type="nucleotide sequence ID" value="NZ_JACIEK010000001.1"/>
</dbReference>
<dbReference type="EMBL" id="JACIEK010000001">
    <property type="protein sequence ID" value="MBB3997260.1"/>
    <property type="molecule type" value="Genomic_DNA"/>
</dbReference>
<sequence>MKLTEKQQFARVAILRDVIRSGGKDRWSHLHSHGHHFKQVMACVHRGDLTSSVSYEFEITETGRAALASTEGEKR</sequence>
<organism evidence="1 2">
    <name type="scientific">Aureimonas pseudogalii</name>
    <dbReference type="NCBI Taxonomy" id="1744844"/>
    <lineage>
        <taxon>Bacteria</taxon>
        <taxon>Pseudomonadati</taxon>
        <taxon>Pseudomonadota</taxon>
        <taxon>Alphaproteobacteria</taxon>
        <taxon>Hyphomicrobiales</taxon>
        <taxon>Aurantimonadaceae</taxon>
        <taxon>Aureimonas</taxon>
    </lineage>
</organism>
<evidence type="ECO:0000313" key="2">
    <source>
        <dbReference type="Proteomes" id="UP000542776"/>
    </source>
</evidence>
<proteinExistence type="predicted"/>